<name>A0AAE3G903_9GAMM</name>
<dbReference type="InterPro" id="IPR005031">
    <property type="entry name" value="COQ10_START"/>
</dbReference>
<dbReference type="PANTHER" id="PTHR12901">
    <property type="entry name" value="SPERM PROTEIN HOMOLOG"/>
    <property type="match status" value="1"/>
</dbReference>
<dbReference type="GO" id="GO:0048039">
    <property type="term" value="F:ubiquinone binding"/>
    <property type="evidence" value="ECO:0007669"/>
    <property type="project" value="InterPro"/>
</dbReference>
<evidence type="ECO:0000313" key="5">
    <source>
        <dbReference type="Proteomes" id="UP001205843"/>
    </source>
</evidence>
<gene>
    <name evidence="4" type="ORF">J2T57_003172</name>
</gene>
<dbReference type="AlphaFoldDB" id="A0AAE3G903"/>
<organism evidence="4 5">
    <name type="scientific">Natronocella acetinitrilica</name>
    <dbReference type="NCBI Taxonomy" id="414046"/>
    <lineage>
        <taxon>Bacteria</taxon>
        <taxon>Pseudomonadati</taxon>
        <taxon>Pseudomonadota</taxon>
        <taxon>Gammaproteobacteria</taxon>
        <taxon>Chromatiales</taxon>
        <taxon>Ectothiorhodospiraceae</taxon>
        <taxon>Natronocella</taxon>
    </lineage>
</organism>
<protein>
    <submittedName>
        <fullName evidence="4">Ribosome-associated toxin RatA of RatAB toxin-antitoxin module</fullName>
    </submittedName>
</protein>
<comment type="similarity">
    <text evidence="1">Belongs to the ribosome association toxin RatA family.</text>
</comment>
<dbReference type="RefSeq" id="WP_253480514.1">
    <property type="nucleotide sequence ID" value="NZ_JALJXV010000007.1"/>
</dbReference>
<feature type="domain" description="Coenzyme Q-binding protein COQ10 START" evidence="3">
    <location>
        <begin position="10"/>
        <end position="134"/>
    </location>
</feature>
<dbReference type="SUPFAM" id="SSF55961">
    <property type="entry name" value="Bet v1-like"/>
    <property type="match status" value="1"/>
</dbReference>
<keyword evidence="2" id="KW-1277">Toxin-antitoxin system</keyword>
<keyword evidence="5" id="KW-1185">Reference proteome</keyword>
<dbReference type="PANTHER" id="PTHR12901:SF10">
    <property type="entry name" value="COENZYME Q-BINDING PROTEIN COQ10, MITOCHONDRIAL"/>
    <property type="match status" value="1"/>
</dbReference>
<reference evidence="4" key="1">
    <citation type="submission" date="2022-03" db="EMBL/GenBank/DDBJ databases">
        <title>Genomic Encyclopedia of Type Strains, Phase III (KMG-III): the genomes of soil and plant-associated and newly described type strains.</title>
        <authorList>
            <person name="Whitman W."/>
        </authorList>
    </citation>
    <scope>NUCLEOTIDE SEQUENCE</scope>
    <source>
        <strain evidence="4">ANL 6-2</strain>
    </source>
</reference>
<proteinExistence type="inferred from homology"/>
<dbReference type="GO" id="GO:0045333">
    <property type="term" value="P:cellular respiration"/>
    <property type="evidence" value="ECO:0007669"/>
    <property type="project" value="InterPro"/>
</dbReference>
<accession>A0AAE3G903</accession>
<dbReference type="Gene3D" id="3.30.530.20">
    <property type="match status" value="1"/>
</dbReference>
<dbReference type="InterPro" id="IPR044996">
    <property type="entry name" value="COQ10-like"/>
</dbReference>
<dbReference type="Proteomes" id="UP001205843">
    <property type="component" value="Unassembled WGS sequence"/>
</dbReference>
<dbReference type="CDD" id="cd07813">
    <property type="entry name" value="COQ10p_like"/>
    <property type="match status" value="1"/>
</dbReference>
<dbReference type="Pfam" id="PF03364">
    <property type="entry name" value="Polyketide_cyc"/>
    <property type="match status" value="1"/>
</dbReference>
<evidence type="ECO:0000313" key="4">
    <source>
        <dbReference type="EMBL" id="MCP1676017.1"/>
    </source>
</evidence>
<evidence type="ECO:0000259" key="3">
    <source>
        <dbReference type="Pfam" id="PF03364"/>
    </source>
</evidence>
<evidence type="ECO:0000256" key="1">
    <source>
        <dbReference type="ARBA" id="ARBA00008918"/>
    </source>
</evidence>
<dbReference type="InterPro" id="IPR023393">
    <property type="entry name" value="START-like_dom_sf"/>
</dbReference>
<comment type="caution">
    <text evidence="4">The sequence shown here is derived from an EMBL/GenBank/DDBJ whole genome shotgun (WGS) entry which is preliminary data.</text>
</comment>
<evidence type="ECO:0000256" key="2">
    <source>
        <dbReference type="ARBA" id="ARBA00022649"/>
    </source>
</evidence>
<dbReference type="EMBL" id="JALJXV010000007">
    <property type="protein sequence ID" value="MCP1676017.1"/>
    <property type="molecule type" value="Genomic_DNA"/>
</dbReference>
<sequence length="145" mass="16458">MAHISRSALVAHTAGRMFELVHDVDQYKYFLPWCSDSGVLSDTGDERKAFVTISKGGISKSFTTLNRAQHGKMLEIRLVEGPFKRLDGYWRFQPLGDDASKVSLDLEFEFSNSLVRMAFGRVFEQLANRLVDSFVQRADQVYGTK</sequence>